<evidence type="ECO:0000256" key="2">
    <source>
        <dbReference type="ARBA" id="ARBA00022692"/>
    </source>
</evidence>
<dbReference type="GO" id="GO:0034707">
    <property type="term" value="C:chloride channel complex"/>
    <property type="evidence" value="ECO:0007669"/>
    <property type="project" value="UniProtKB-KW"/>
</dbReference>
<dbReference type="GO" id="GO:0005254">
    <property type="term" value="F:chloride channel activity"/>
    <property type="evidence" value="ECO:0007669"/>
    <property type="project" value="UniProtKB-KW"/>
</dbReference>
<keyword evidence="6" id="KW-0868">Chloride</keyword>
<comment type="subcellular location">
    <subcellularLocation>
        <location evidence="6">Cell membrane</location>
        <topology evidence="6">Multi-pass membrane protein</topology>
    </subcellularLocation>
    <subcellularLocation>
        <location evidence="1">Membrane</location>
    </subcellularLocation>
</comment>
<evidence type="ECO:0000256" key="6">
    <source>
        <dbReference type="RuleBase" id="RU363126"/>
    </source>
</evidence>
<evidence type="ECO:0000256" key="1">
    <source>
        <dbReference type="ARBA" id="ARBA00004370"/>
    </source>
</evidence>
<keyword evidence="6" id="KW-1003">Cell membrane</keyword>
<evidence type="ECO:0000313" key="7">
    <source>
        <dbReference type="EMBL" id="KAF5398172.1"/>
    </source>
</evidence>
<dbReference type="PANTHER" id="PTHR10736:SF65">
    <property type="entry name" value="BESTROPHIN 1, ISOFORM C-RELATED"/>
    <property type="match status" value="1"/>
</dbReference>
<keyword evidence="6" id="KW-0407">Ion channel</keyword>
<dbReference type="EMBL" id="LUCH01005320">
    <property type="protein sequence ID" value="KAF5398172.1"/>
    <property type="molecule type" value="Genomic_DNA"/>
</dbReference>
<feature type="transmembrane region" description="Helical" evidence="6">
    <location>
        <begin position="75"/>
        <end position="94"/>
    </location>
</feature>
<dbReference type="AlphaFoldDB" id="A0A8J4TBX7"/>
<dbReference type="OrthoDB" id="201595at2759"/>
<dbReference type="GO" id="GO:0005886">
    <property type="term" value="C:plasma membrane"/>
    <property type="evidence" value="ECO:0007669"/>
    <property type="project" value="UniProtKB-SubCell"/>
</dbReference>
<feature type="transmembrane region" description="Helical" evidence="6">
    <location>
        <begin position="31"/>
        <end position="54"/>
    </location>
</feature>
<comment type="caution">
    <text evidence="7">The sequence shown here is derived from an EMBL/GenBank/DDBJ whole genome shotgun (WGS) entry which is preliminary data.</text>
</comment>
<comment type="function">
    <text evidence="6">Forms chloride channels.</text>
</comment>
<dbReference type="PANTHER" id="PTHR10736">
    <property type="entry name" value="BESTROPHIN"/>
    <property type="match status" value="1"/>
</dbReference>
<proteinExistence type="inferred from homology"/>
<evidence type="ECO:0000256" key="4">
    <source>
        <dbReference type="ARBA" id="ARBA00023136"/>
    </source>
</evidence>
<name>A0A8J4TBX7_9TREM</name>
<dbReference type="InterPro" id="IPR000615">
    <property type="entry name" value="Bestrophin"/>
</dbReference>
<dbReference type="Proteomes" id="UP000748531">
    <property type="component" value="Unassembled WGS sequence"/>
</dbReference>
<accession>A0A8J4TBX7</accession>
<keyword evidence="8" id="KW-1185">Reference proteome</keyword>
<dbReference type="Pfam" id="PF01062">
    <property type="entry name" value="Bestrophin"/>
    <property type="match status" value="1"/>
</dbReference>
<evidence type="ECO:0000256" key="3">
    <source>
        <dbReference type="ARBA" id="ARBA00022989"/>
    </source>
</evidence>
<reference evidence="7" key="1">
    <citation type="submission" date="2019-05" db="EMBL/GenBank/DDBJ databases">
        <title>Annotation for the trematode Paragonimus heterotremus.</title>
        <authorList>
            <person name="Choi Y.-J."/>
        </authorList>
    </citation>
    <scope>NUCLEOTIDE SEQUENCE</scope>
    <source>
        <strain evidence="7">LC</strain>
    </source>
</reference>
<protein>
    <recommendedName>
        <fullName evidence="6">Bestrophin homolog</fullName>
    </recommendedName>
</protein>
<gene>
    <name evidence="7" type="ORF">PHET_07946</name>
</gene>
<evidence type="ECO:0000256" key="5">
    <source>
        <dbReference type="ARBA" id="ARBA00034769"/>
    </source>
</evidence>
<keyword evidence="6" id="KW-0813">Transport</keyword>
<keyword evidence="6" id="KW-0406">Ion transport</keyword>
<sequence>MTVSYTSLVATTKYTTFLRLLFIWRGSVYRLIWFEFLIFVFLYTILSLVYRFALYGVIKTYFENACLYCNKYNNIIPVPFVLGFYVALVVNRWWEQFQSLPWPDQIALYLTAFCRGTHETPTRIRRTIMRYVNLSYCIALCGISSRARSRFPTEDHLISAGLVTTEELEAYRNIPKIGYTPYYAPLLWSVDMIVQARRDGYIEFDRAVEILNNEINSIRGLLGTIFSYDWINPPLVYTQVAESLINPFGEDADDFEIEHIIERNLNVSYMIVDNMQHAHQQFLRRSSEDLDWTKTNWFGDTNEQETTPGSNRLVGSLANVDMSDRKRTSIFPERLSIAELFLPLKNLRFVI</sequence>
<keyword evidence="4 6" id="KW-0472">Membrane</keyword>
<evidence type="ECO:0000313" key="8">
    <source>
        <dbReference type="Proteomes" id="UP000748531"/>
    </source>
</evidence>
<organism evidence="7 8">
    <name type="scientific">Paragonimus heterotremus</name>
    <dbReference type="NCBI Taxonomy" id="100268"/>
    <lineage>
        <taxon>Eukaryota</taxon>
        <taxon>Metazoa</taxon>
        <taxon>Spiralia</taxon>
        <taxon>Lophotrochozoa</taxon>
        <taxon>Platyhelminthes</taxon>
        <taxon>Trematoda</taxon>
        <taxon>Digenea</taxon>
        <taxon>Plagiorchiida</taxon>
        <taxon>Troglotremata</taxon>
        <taxon>Troglotrematidae</taxon>
        <taxon>Paragonimus</taxon>
    </lineage>
</organism>
<comment type="similarity">
    <text evidence="5 6">Belongs to the anion channel-forming bestrophin (TC 1.A.46) family. Calcium-sensitive chloride channel subfamily.</text>
</comment>
<keyword evidence="2 6" id="KW-0812">Transmembrane</keyword>
<dbReference type="InterPro" id="IPR021134">
    <property type="entry name" value="Bestrophin-like"/>
</dbReference>
<keyword evidence="3 6" id="KW-1133">Transmembrane helix</keyword>
<keyword evidence="6" id="KW-0869">Chloride channel</keyword>